<evidence type="ECO:0000256" key="4">
    <source>
        <dbReference type="ARBA" id="ARBA00022824"/>
    </source>
</evidence>
<evidence type="ECO:0000259" key="9">
    <source>
        <dbReference type="Pfam" id="PF12931"/>
    </source>
</evidence>
<feature type="compositionally biased region" description="Polar residues" evidence="8">
    <location>
        <begin position="1009"/>
        <end position="1021"/>
    </location>
</feature>
<protein>
    <recommendedName>
        <fullName evidence="7">Protein transport protein sec16</fullName>
    </recommendedName>
</protein>
<comment type="function">
    <text evidence="6 7">Involved in the initiation of assembly of the COPII coat required for the formation of transport vesicles from the endoplasmic reticulum (ER) and the selection of cargo molecules. Also involved in autophagy.</text>
</comment>
<feature type="domain" description="Sec16 Sec23-binding" evidence="9">
    <location>
        <begin position="1307"/>
        <end position="1600"/>
    </location>
</feature>
<evidence type="ECO:0000256" key="5">
    <source>
        <dbReference type="ARBA" id="ARBA00022892"/>
    </source>
</evidence>
<evidence type="ECO:0000313" key="12">
    <source>
        <dbReference type="EMBL" id="VWO98729.1"/>
    </source>
</evidence>
<feature type="domain" description="RNA-polymerase II-associated protein 3-like C-terminal" evidence="11">
    <location>
        <begin position="228"/>
        <end position="322"/>
    </location>
</feature>
<comment type="similarity">
    <text evidence="2 7">Belongs to the SEC16 family.</text>
</comment>
<feature type="compositionally biased region" description="Polar residues" evidence="8">
    <location>
        <begin position="173"/>
        <end position="184"/>
    </location>
</feature>
<evidence type="ECO:0000256" key="3">
    <source>
        <dbReference type="ARBA" id="ARBA00022448"/>
    </source>
</evidence>
<feature type="compositionally biased region" description="Polar residues" evidence="8">
    <location>
        <begin position="122"/>
        <end position="135"/>
    </location>
</feature>
<evidence type="ECO:0000259" key="11">
    <source>
        <dbReference type="Pfam" id="PF13877"/>
    </source>
</evidence>
<keyword evidence="7" id="KW-0472">Membrane</keyword>
<dbReference type="InterPro" id="IPR024298">
    <property type="entry name" value="Sec16_Sec23-bd"/>
</dbReference>
<dbReference type="Pfam" id="PF13877">
    <property type="entry name" value="RPAP3_C"/>
    <property type="match status" value="1"/>
</dbReference>
<feature type="compositionally biased region" description="Basic and acidic residues" evidence="8">
    <location>
        <begin position="1602"/>
        <end position="1613"/>
    </location>
</feature>
<dbReference type="CDD" id="cd09233">
    <property type="entry name" value="ACE1-Sec16-like"/>
    <property type="match status" value="1"/>
</dbReference>
<proteinExistence type="inferred from homology"/>
<gene>
    <name evidence="12" type="primary">Q8PDI2</name>
</gene>
<evidence type="ECO:0000259" key="10">
    <source>
        <dbReference type="Pfam" id="PF12932"/>
    </source>
</evidence>
<keyword evidence="4 7" id="KW-0256">Endoplasmic reticulum</keyword>
<dbReference type="PANTHER" id="PTHR13402:SF6">
    <property type="entry name" value="SECRETORY 16, ISOFORM I"/>
    <property type="match status" value="1"/>
</dbReference>
<keyword evidence="7" id="KW-0072">Autophagy</keyword>
<dbReference type="GO" id="GO:0006914">
    <property type="term" value="P:autophagy"/>
    <property type="evidence" value="ECO:0007669"/>
    <property type="project" value="UniProtKB-KW"/>
</dbReference>
<sequence>MAQNEKEKGNAAFKAGDFPTAIGHYTAAFIADPSNPTYPLNRAAAYLKLGKLSQDFREALKLEPSNDSVKKELNKVQDALKTVPVAPKNRKPVDISRPAPSVPIPPKRRRIPITIVEPDAEPSSSASIVAQTSPSDRGLLTAVSSRPLSKLPPPASPVSQSPAKGASVAFATSDASTTRSTPQTFREAKAAREELKPRGGIFTSDGRSSLFYASSSSNGNANAPKREPPETLVAFTRIWNELATEEERWDVLRQIPAARLPALFKTSLNASLLAAILHSLRAALEADREDRERIPIVRAYMVNLPRVPRFTTVALMMSGEERADAQAVWDLLGRSRGDGVEGEMGKRKEDGSRNLFGAPDTSLDPFSAALGGDTHDNEPNSTTQASNAVSDLFGPSTELFLADGAGSNVAQGDAQQLWYDSSSQQSYAHDGTVSTPYATPYTNQASYGQHNGTYAQHNQYGQDSVYNQPTAPNASAYESSYGQQNGYAPQQAYTPYNQGTSAYTPVTTSSYAPATSTAVSTYTTDAMAQNAPAMQNPSYSPAAYDPYKPAQIQSSYESSLQGPQASAASSHDTYQASYAAARSAPTSQQSYPYGAASHTTTYAPSTVSVPPPPAPISSTAPAPPPAVTVTQYRPKTANAFDPPLPPPKARHTSGPPRQASYGSQSPVSPPPRTTLTPQSLPPPRRTPDPHAHTALPPRRTPDPHGHAAPPPRRTPDPHAYSVPPRRDSHSALHAPSHPISSEPHVPAINGTLNHNHVGHPSSYSPPATHGASGPYGEVDQTAVYPLEGLPKVNDTYAPTAYSSTHPKAAGPYSPPPVSAHEVSEPDYASSTLNGFDGPPVSETIPEVDEEEVQATSYEPPAVATSSPQSMSAGSRLDDRQHERAKTPPQAGPPSASHVPAPSYDPYAPPARSNASDRAKSPGASSVHSVQKHLYEPPRRDSVTKSPPVSRPLSSQSRRSTFSSQYDPQSAYDPKRATSPTGSVRSFTAAKQNAYDPYALPEKQAVHGRQASNGSVYSTTSVDPYAPSRQPARQSSEHAYGSFALPPQPSSLAASNAHPPTVYDLAGSQVVTLAAPTHSTYAPSPSLLGTNDPLGRTSARVPVISFGFGGKLVTCFHGANMNTGFDVALSSRQSTDIKIQLIHKVIPESVLDTSATSYPGPLFSDPGSPTASLVRTGVQALKAKKARVIKYLEERAEEISGGLGYHRAGSVDKSRAEAKRVLVMLLKVMVENDGRLSGNGQVDAAIRAALVPQQGPSSSPDTSLSTGMIPATSTEHLSNYSSLTSALPNLGDQVVSQSSVRGSQLDKISDMLARGDRRGACHYAADEKLWAHALLIASSVDKECWKDVVTEWIRAELVPAQPQDGKIGREPLRVAYSLFGGNGAAAATKPLNISQEVLASWAQTASMIMSNPLTPESSQALTALGDQLSAHQWAEAAHACYLLSLQTSPITGMGGTSRFMLLGSLPATHSPTFYKDSDPIVFSEILEFAMSLATPVKGQEPFIGLPHLQPFRLIRAASLAEAGHVQLANRYCEAITSCINRGSPVLNITFVEQLKNLSDRLTAAPQLDKSGSWIGGKVTKPSLDSIGNWLEGRFTKFIAGEDNSPRPEESKGMEHQQQSYSGPFANYSSISSATTSAYPSPHQSVTDLTEVPPIPAPPFRTGSAMAVNRPPSRSHLQINRASSAMDHVRPFQQQRRGSPIARVASANAAAFADAASNGQARGPYGYGNGYAPTAGFDQSKDSNSHGDVSSTGPSKPTRTGSWWGASESDVSTPTASSFGHMDEQPSSSTSNSGFVSLMDDPMLNMTPTATRAPASPMTRPAQNDFEDDDDDLGLGNSSRKKAQASENGDVTAGAPQEEKTKAAEPERPAEVKATASSGWLSRLWKRNDSSSPGAVKANLGEQSSFYFDKELGKWVNKSANATETKPAAPPPPRVHRLRRRAGRWAGGPPPPSPLAGGPPPARPATAGAIDLTSEPPRRPPTRVRSNLVPSDATDQPSAPPSPMPTSGTPSPGNGPPIGRARGGAAKRNVRSRYVDVFSQEGSS</sequence>
<feature type="region of interest" description="Disordered" evidence="8">
    <location>
        <begin position="463"/>
        <end position="493"/>
    </location>
</feature>
<dbReference type="Pfam" id="PF12931">
    <property type="entry name" value="TPR_Sec16"/>
    <property type="match status" value="1"/>
</dbReference>
<feature type="compositionally biased region" description="Polar residues" evidence="8">
    <location>
        <begin position="379"/>
        <end position="389"/>
    </location>
</feature>
<comment type="subcellular location">
    <subcellularLocation>
        <location evidence="1">Endoplasmic reticulum membrane</location>
        <topology evidence="1">Peripheral membrane protein</topology>
        <orientation evidence="1">Cytoplasmic side</orientation>
    </subcellularLocation>
</comment>
<evidence type="ECO:0000256" key="2">
    <source>
        <dbReference type="ARBA" id="ARBA00005927"/>
    </source>
</evidence>
<keyword evidence="3 7" id="KW-0813">Transport</keyword>
<feature type="compositionally biased region" description="Polar residues" evidence="8">
    <location>
        <begin position="1744"/>
        <end position="1759"/>
    </location>
</feature>
<feature type="region of interest" description="Disordered" evidence="8">
    <location>
        <begin position="80"/>
        <end position="185"/>
    </location>
</feature>
<dbReference type="GO" id="GO:0015031">
    <property type="term" value="P:protein transport"/>
    <property type="evidence" value="ECO:0007669"/>
    <property type="project" value="UniProtKB-KW"/>
</dbReference>
<feature type="compositionally biased region" description="Polar residues" evidence="8">
    <location>
        <begin position="1783"/>
        <end position="1793"/>
    </location>
</feature>
<dbReference type="GO" id="GO:0016192">
    <property type="term" value="P:vesicle-mediated transport"/>
    <property type="evidence" value="ECO:0007669"/>
    <property type="project" value="UniProtKB-KW"/>
</dbReference>
<feature type="compositionally biased region" description="Polar residues" evidence="8">
    <location>
        <begin position="863"/>
        <end position="872"/>
    </location>
</feature>
<feature type="region of interest" description="Disordered" evidence="8">
    <location>
        <begin position="1003"/>
        <end position="1056"/>
    </location>
</feature>
<dbReference type="GO" id="GO:0070971">
    <property type="term" value="C:endoplasmic reticulum exit site"/>
    <property type="evidence" value="ECO:0007669"/>
    <property type="project" value="UniProtKB-ARBA"/>
</dbReference>
<evidence type="ECO:0000256" key="6">
    <source>
        <dbReference type="ARBA" id="ARBA00024687"/>
    </source>
</evidence>
<feature type="compositionally biased region" description="Low complexity" evidence="8">
    <location>
        <begin position="2003"/>
        <end position="2025"/>
    </location>
</feature>
<dbReference type="GO" id="GO:0070973">
    <property type="term" value="P:protein localization to endoplasmic reticulum exit site"/>
    <property type="evidence" value="ECO:0007669"/>
    <property type="project" value="TreeGrafter"/>
</dbReference>
<organism evidence="12">
    <name type="scientific">Ganoderma boninense</name>
    <dbReference type="NCBI Taxonomy" id="34458"/>
    <lineage>
        <taxon>Eukaryota</taxon>
        <taxon>Fungi</taxon>
        <taxon>Dikarya</taxon>
        <taxon>Basidiomycota</taxon>
        <taxon>Agaricomycotina</taxon>
        <taxon>Agaricomycetes</taxon>
        <taxon>Polyporales</taxon>
        <taxon>Polyporaceae</taxon>
        <taxon>Ganoderma</taxon>
    </lineage>
</organism>
<feature type="region of interest" description="Disordered" evidence="8">
    <location>
        <begin position="1598"/>
        <end position="1671"/>
    </location>
</feature>
<dbReference type="GO" id="GO:0012507">
    <property type="term" value="C:ER to Golgi transport vesicle membrane"/>
    <property type="evidence" value="ECO:0007669"/>
    <property type="project" value="TreeGrafter"/>
</dbReference>
<feature type="compositionally biased region" description="Basic and acidic residues" evidence="8">
    <location>
        <begin position="875"/>
        <end position="885"/>
    </location>
</feature>
<feature type="region of interest" description="Disordered" evidence="8">
    <location>
        <begin position="1916"/>
        <end position="2042"/>
    </location>
</feature>
<feature type="compositionally biased region" description="Basic and acidic residues" evidence="8">
    <location>
        <begin position="932"/>
        <end position="942"/>
    </location>
</feature>
<dbReference type="Gene3D" id="1.25.40.10">
    <property type="entry name" value="Tetratricopeptide repeat domain"/>
    <property type="match status" value="1"/>
</dbReference>
<evidence type="ECO:0000256" key="1">
    <source>
        <dbReference type="ARBA" id="ARBA00004397"/>
    </source>
</evidence>
<feature type="compositionally biased region" description="Basic residues" evidence="8">
    <location>
        <begin position="1932"/>
        <end position="1941"/>
    </location>
</feature>
<dbReference type="GO" id="GO:0005789">
    <property type="term" value="C:endoplasmic reticulum membrane"/>
    <property type="evidence" value="ECO:0007669"/>
    <property type="project" value="UniProtKB-SubCell"/>
</dbReference>
<feature type="region of interest" description="Disordered" evidence="8">
    <location>
        <begin position="603"/>
        <end position="983"/>
    </location>
</feature>
<feature type="region of interest" description="Disordered" evidence="8">
    <location>
        <begin position="1734"/>
        <end position="1901"/>
    </location>
</feature>
<dbReference type="InterPro" id="IPR025986">
    <property type="entry name" value="RPAP3-like_C"/>
</dbReference>
<dbReference type="PANTHER" id="PTHR13402">
    <property type="entry name" value="RGPR-RELATED"/>
    <property type="match status" value="1"/>
</dbReference>
<feature type="compositionally biased region" description="Polar residues" evidence="8">
    <location>
        <begin position="1767"/>
        <end position="1776"/>
    </location>
</feature>
<feature type="compositionally biased region" description="Polar residues" evidence="8">
    <location>
        <begin position="1982"/>
        <end position="1994"/>
    </location>
</feature>
<dbReference type="Gene3D" id="1.25.40.1030">
    <property type="match status" value="1"/>
</dbReference>
<dbReference type="InterPro" id="IPR024340">
    <property type="entry name" value="Sec16_CCD"/>
</dbReference>
<feature type="domain" description="Sec16 central conserved" evidence="10">
    <location>
        <begin position="1100"/>
        <end position="1233"/>
    </location>
</feature>
<dbReference type="GO" id="GO:0007030">
    <property type="term" value="P:Golgi organization"/>
    <property type="evidence" value="ECO:0007669"/>
    <property type="project" value="TreeGrafter"/>
</dbReference>
<feature type="compositionally biased region" description="Pro residues" evidence="8">
    <location>
        <begin position="1946"/>
        <end position="1961"/>
    </location>
</feature>
<feature type="compositionally biased region" description="Basic and acidic residues" evidence="8">
    <location>
        <begin position="338"/>
        <end position="352"/>
    </location>
</feature>
<feature type="compositionally biased region" description="Low complexity" evidence="8">
    <location>
        <begin position="1626"/>
        <end position="1640"/>
    </location>
</feature>
<feature type="compositionally biased region" description="Low complexity" evidence="8">
    <location>
        <begin position="953"/>
        <end position="964"/>
    </location>
</feature>
<dbReference type="SUPFAM" id="SSF48452">
    <property type="entry name" value="TPR-like"/>
    <property type="match status" value="1"/>
</dbReference>
<evidence type="ECO:0000256" key="8">
    <source>
        <dbReference type="SAM" id="MobiDB-lite"/>
    </source>
</evidence>
<feature type="compositionally biased region" description="Basic and acidic residues" evidence="8">
    <location>
        <begin position="1855"/>
        <end position="1869"/>
    </location>
</feature>
<keyword evidence="5 7" id="KW-0931">ER-Golgi transport</keyword>
<feature type="region of interest" description="Disordered" evidence="8">
    <location>
        <begin position="338"/>
        <end position="389"/>
    </location>
</feature>
<name>A0A5K1K119_9APHY</name>
<dbReference type="InterPro" id="IPR011990">
    <property type="entry name" value="TPR-like_helical_dom_sf"/>
</dbReference>
<keyword evidence="7" id="KW-0653">Protein transport</keyword>
<accession>A0A5K1K119</accession>
<dbReference type="Pfam" id="PF12932">
    <property type="entry name" value="Sec16"/>
    <property type="match status" value="1"/>
</dbReference>
<reference evidence="12" key="1">
    <citation type="submission" date="2019-10" db="EMBL/GenBank/DDBJ databases">
        <authorList>
            <person name="Nor Muhammad N."/>
        </authorList>
    </citation>
    <scope>NUCLEOTIDE SEQUENCE</scope>
</reference>
<feature type="compositionally biased region" description="Pro residues" evidence="8">
    <location>
        <begin position="609"/>
        <end position="626"/>
    </location>
</feature>
<evidence type="ECO:0000256" key="7">
    <source>
        <dbReference type="RuleBase" id="RU364101"/>
    </source>
</evidence>
<dbReference type="EMBL" id="LR727139">
    <property type="protein sequence ID" value="VWO98729.1"/>
    <property type="molecule type" value="Genomic_DNA"/>
</dbReference>